<gene>
    <name evidence="1" type="ORF">PBV87_08785</name>
</gene>
<protein>
    <submittedName>
        <fullName evidence="1">Uncharacterized protein</fullName>
    </submittedName>
</protein>
<comment type="caution">
    <text evidence="1">The sequence shown here is derived from an EMBL/GenBank/DDBJ whole genome shotgun (WGS) entry which is preliminary data.</text>
</comment>
<evidence type="ECO:0000313" key="1">
    <source>
        <dbReference type="EMBL" id="MDA3731568.1"/>
    </source>
</evidence>
<reference evidence="1" key="1">
    <citation type="journal article" date="2023" name="Int. J. Syst. Evol. Microbiol.">
        <title>&lt;i&gt;Holtiella tumoricola&lt;/i&gt; gen. nov. sp. nov., isolated from a human clinical sample.</title>
        <authorList>
            <person name="Allen-Vercoe E."/>
            <person name="Daigneault M.C."/>
            <person name="Vancuren S.J."/>
            <person name="Cochrane K."/>
            <person name="O'Neal L.L."/>
            <person name="Sankaranarayanan K."/>
            <person name="Lawson P.A."/>
        </authorList>
    </citation>
    <scope>NUCLEOTIDE SEQUENCE</scope>
    <source>
        <strain evidence="1">CC70A</strain>
    </source>
</reference>
<keyword evidence="2" id="KW-1185">Reference proteome</keyword>
<sequence length="199" mass="23034">MFGLEGLKNYIGETSLDDPMLQFLLDAYLKKVGSLIGKDLELAAYEETLKGDGQQCIYLEKTPVFDILHLETVEDGELLEHQYERVDNRVYKSNGCWQGRYTTIGMSEIKYSSMENIYVVYRAGYLTERVLKELEANGVDIGHLEPNFPQDLELLIYESVKNHIQNGGKELKSYAIDDIRYEYVTMAESFQQVLERYKK</sequence>
<accession>A0AA42J0U5</accession>
<dbReference type="AlphaFoldDB" id="A0AA42J0U5"/>
<proteinExistence type="predicted"/>
<dbReference type="Proteomes" id="UP001169242">
    <property type="component" value="Unassembled WGS sequence"/>
</dbReference>
<evidence type="ECO:0000313" key="2">
    <source>
        <dbReference type="Proteomes" id="UP001169242"/>
    </source>
</evidence>
<organism evidence="1 2">
    <name type="scientific">Holtiella tumoricola</name>
    <dbReference type="NCBI Taxonomy" id="3018743"/>
    <lineage>
        <taxon>Bacteria</taxon>
        <taxon>Bacillati</taxon>
        <taxon>Bacillota</taxon>
        <taxon>Clostridia</taxon>
        <taxon>Lachnospirales</taxon>
        <taxon>Cellulosilyticaceae</taxon>
        <taxon>Holtiella</taxon>
    </lineage>
</organism>
<dbReference type="RefSeq" id="WP_271011935.1">
    <property type="nucleotide sequence ID" value="NZ_JAQIFT010000039.1"/>
</dbReference>
<dbReference type="EMBL" id="JAQIFT010000039">
    <property type="protein sequence ID" value="MDA3731568.1"/>
    <property type="molecule type" value="Genomic_DNA"/>
</dbReference>
<name>A0AA42J0U5_9FIRM</name>